<keyword evidence="2" id="KW-1185">Reference proteome</keyword>
<evidence type="ECO:0000313" key="2">
    <source>
        <dbReference type="Proteomes" id="UP000051166"/>
    </source>
</evidence>
<protein>
    <submittedName>
        <fullName evidence="1">Uncharacterized protein</fullName>
    </submittedName>
</protein>
<dbReference type="PATRIC" id="fig|1423801.4.peg.1433"/>
<evidence type="ECO:0000313" key="1">
    <source>
        <dbReference type="EMBL" id="KRL97420.1"/>
    </source>
</evidence>
<comment type="caution">
    <text evidence="1">The sequence shown here is derived from an EMBL/GenBank/DDBJ whole genome shotgun (WGS) entry which is preliminary data.</text>
</comment>
<sequence>MSEEEKYFIYRIGICLEEALDVQKAELTDQDTLDDDFAMFKVIEELNRYVEEDSFIRHKLYHVYKQNLQV</sequence>
<accession>A0A0R1UVY2</accession>
<dbReference type="GeneID" id="98308700"/>
<dbReference type="RefSeq" id="WP_054758164.1">
    <property type="nucleotide sequence ID" value="NZ_AZFQ01000052.1"/>
</dbReference>
<reference evidence="1 2" key="1">
    <citation type="journal article" date="2015" name="Genome Announc.">
        <title>Expanding the biotechnology potential of lactobacilli through comparative genomics of 213 strains and associated genera.</title>
        <authorList>
            <person name="Sun Z."/>
            <person name="Harris H.M."/>
            <person name="McCann A."/>
            <person name="Guo C."/>
            <person name="Argimon S."/>
            <person name="Zhang W."/>
            <person name="Yang X."/>
            <person name="Jeffery I.B."/>
            <person name="Cooney J.C."/>
            <person name="Kagawa T.F."/>
            <person name="Liu W."/>
            <person name="Song Y."/>
            <person name="Salvetti E."/>
            <person name="Wrobel A."/>
            <person name="Rasinkangas P."/>
            <person name="Parkhill J."/>
            <person name="Rea M.C."/>
            <person name="O'Sullivan O."/>
            <person name="Ritari J."/>
            <person name="Douillard F.P."/>
            <person name="Paul Ross R."/>
            <person name="Yang R."/>
            <person name="Briner A.E."/>
            <person name="Felis G.E."/>
            <person name="de Vos W.M."/>
            <person name="Barrangou R."/>
            <person name="Klaenhammer T.R."/>
            <person name="Caufield P.W."/>
            <person name="Cui Y."/>
            <person name="Zhang H."/>
            <person name="O'Toole P.W."/>
        </authorList>
    </citation>
    <scope>NUCLEOTIDE SEQUENCE [LARGE SCALE GENOMIC DNA]</scope>
    <source>
        <strain evidence="1 2">DSM 16230</strain>
    </source>
</reference>
<dbReference type="AlphaFoldDB" id="A0A0R1UVY2"/>
<dbReference type="Proteomes" id="UP000051166">
    <property type="component" value="Unassembled WGS sequence"/>
</dbReference>
<dbReference type="OrthoDB" id="2332742at2"/>
<gene>
    <name evidence="1" type="ORF">FD50_GL001400</name>
</gene>
<proteinExistence type="predicted"/>
<dbReference type="EMBL" id="AZFQ01000052">
    <property type="protein sequence ID" value="KRL97420.1"/>
    <property type="molecule type" value="Genomic_DNA"/>
</dbReference>
<name>A0A0R1UVY2_9LACO</name>
<organism evidence="1 2">
    <name type="scientific">Liquorilactobacillus satsumensis DSM 16230 = JCM 12392</name>
    <dbReference type="NCBI Taxonomy" id="1423801"/>
    <lineage>
        <taxon>Bacteria</taxon>
        <taxon>Bacillati</taxon>
        <taxon>Bacillota</taxon>
        <taxon>Bacilli</taxon>
        <taxon>Lactobacillales</taxon>
        <taxon>Lactobacillaceae</taxon>
        <taxon>Liquorilactobacillus</taxon>
    </lineage>
</organism>